<evidence type="ECO:0000256" key="2">
    <source>
        <dbReference type="ARBA" id="ARBA00022448"/>
    </source>
</evidence>
<evidence type="ECO:0000256" key="6">
    <source>
        <dbReference type="ARBA" id="ARBA00023136"/>
    </source>
</evidence>
<dbReference type="EMBL" id="JABEQD010000004">
    <property type="protein sequence ID" value="MBB2168353.1"/>
    <property type="molecule type" value="Genomic_DNA"/>
</dbReference>
<dbReference type="Pfam" id="PF00083">
    <property type="entry name" value="Sugar_tr"/>
    <property type="match status" value="1"/>
</dbReference>
<dbReference type="PANTHER" id="PTHR43045">
    <property type="entry name" value="SHIKIMATE TRANSPORTER"/>
    <property type="match status" value="1"/>
</dbReference>
<evidence type="ECO:0000256" key="4">
    <source>
        <dbReference type="ARBA" id="ARBA00022692"/>
    </source>
</evidence>
<dbReference type="SUPFAM" id="SSF103473">
    <property type="entry name" value="MFS general substrate transporter"/>
    <property type="match status" value="1"/>
</dbReference>
<dbReference type="InterPro" id="IPR020846">
    <property type="entry name" value="MFS_dom"/>
</dbReference>
<name>A0A7W4ISZ5_9PROT</name>
<keyword evidence="4 7" id="KW-0812">Transmembrane</keyword>
<dbReference type="InterPro" id="IPR005829">
    <property type="entry name" value="Sugar_transporter_CS"/>
</dbReference>
<gene>
    <name evidence="9" type="ORF">HLH36_08315</name>
</gene>
<dbReference type="GO" id="GO:0005886">
    <property type="term" value="C:plasma membrane"/>
    <property type="evidence" value="ECO:0007669"/>
    <property type="project" value="UniProtKB-SubCell"/>
</dbReference>
<dbReference type="InterPro" id="IPR036259">
    <property type="entry name" value="MFS_trans_sf"/>
</dbReference>
<evidence type="ECO:0000313" key="10">
    <source>
        <dbReference type="Proteomes" id="UP000559860"/>
    </source>
</evidence>
<protein>
    <submittedName>
        <fullName evidence="9">MFS transporter</fullName>
    </submittedName>
</protein>
<evidence type="ECO:0000313" key="9">
    <source>
        <dbReference type="EMBL" id="MBB2168353.1"/>
    </source>
</evidence>
<feature type="transmembrane region" description="Helical" evidence="7">
    <location>
        <begin position="331"/>
        <end position="352"/>
    </location>
</feature>
<dbReference type="AlphaFoldDB" id="A0A7W4ISZ5"/>
<dbReference type="Gene3D" id="1.20.1250.20">
    <property type="entry name" value="MFS general substrate transporter like domains"/>
    <property type="match status" value="2"/>
</dbReference>
<organism evidence="9 10">
    <name type="scientific">Gluconacetobacter aggeris</name>
    <dbReference type="NCBI Taxonomy" id="1286186"/>
    <lineage>
        <taxon>Bacteria</taxon>
        <taxon>Pseudomonadati</taxon>
        <taxon>Pseudomonadota</taxon>
        <taxon>Alphaproteobacteria</taxon>
        <taxon>Acetobacterales</taxon>
        <taxon>Acetobacteraceae</taxon>
        <taxon>Gluconacetobacter</taxon>
    </lineage>
</organism>
<sequence length="475" mass="50563">MKQPIFAGAAHGGASIIRSRAPQREAVLSSPEITVADLRRAAWTSSLGSALEYYDFALYSLASALVFGPLFFPHQSRSVGLIASFATYFLGFAVRPIGGVLFGMMGDRFGRKLVLLITVTLMGGASTAIGLIPTYASIGIWAPVMLIMMRLLQGLGAGAEQAGAAVLMTEYAPTGKRGFYAALPFLGIQIGTVIAAIVYFALLFHVTDVLGSWLWRLPFLLSSVILLVALYMRLTLKESPTFAGIEEEERARSMSLPEVVRESWKTILLGMGLRMAENGGSSIYQVLAVSYSVNVVGMRNATGALSLLCAAVVGACVIPVAGMLSDRFGRIVVYRGFAILQLVAAVPVWYALSFGSLPLTIAALSLALGCATWGMFGTQGALLPEMFGARHRYLGVSLTREVSAVLSGGLAPLVGSVIIAMVSRHEAASAHPGLIAWLPLALYVMVLAAITIVATLFAPEPRNRDLLDRRDLINS</sequence>
<evidence type="ECO:0000256" key="7">
    <source>
        <dbReference type="SAM" id="Phobius"/>
    </source>
</evidence>
<keyword evidence="6 7" id="KW-0472">Membrane</keyword>
<evidence type="ECO:0000256" key="3">
    <source>
        <dbReference type="ARBA" id="ARBA00022475"/>
    </source>
</evidence>
<dbReference type="PANTHER" id="PTHR43045:SF4">
    <property type="entry name" value="TRANSPORTER YDFJ-RELATED"/>
    <property type="match status" value="1"/>
</dbReference>
<dbReference type="RefSeq" id="WP_182985923.1">
    <property type="nucleotide sequence ID" value="NZ_JABEQD010000004.1"/>
</dbReference>
<dbReference type="GO" id="GO:0022857">
    <property type="term" value="F:transmembrane transporter activity"/>
    <property type="evidence" value="ECO:0007669"/>
    <property type="project" value="InterPro"/>
</dbReference>
<evidence type="ECO:0000256" key="5">
    <source>
        <dbReference type="ARBA" id="ARBA00022989"/>
    </source>
</evidence>
<feature type="transmembrane region" description="Helical" evidence="7">
    <location>
        <begin position="359"/>
        <end position="382"/>
    </location>
</feature>
<comment type="caution">
    <text evidence="9">The sequence shown here is derived from an EMBL/GenBank/DDBJ whole genome shotgun (WGS) entry which is preliminary data.</text>
</comment>
<feature type="transmembrane region" description="Helical" evidence="7">
    <location>
        <begin position="78"/>
        <end position="101"/>
    </location>
</feature>
<dbReference type="PROSITE" id="PS50850">
    <property type="entry name" value="MFS"/>
    <property type="match status" value="1"/>
</dbReference>
<reference evidence="9 10" key="1">
    <citation type="submission" date="2020-04" db="EMBL/GenBank/DDBJ databases">
        <title>Description of novel Gluconacetobacter.</title>
        <authorList>
            <person name="Sombolestani A."/>
        </authorList>
    </citation>
    <scope>NUCLEOTIDE SEQUENCE [LARGE SCALE GENOMIC DNA]</scope>
    <source>
        <strain evidence="9 10">LMG 27801</strain>
    </source>
</reference>
<keyword evidence="10" id="KW-1185">Reference proteome</keyword>
<proteinExistence type="predicted"/>
<evidence type="ECO:0000259" key="8">
    <source>
        <dbReference type="PROSITE" id="PS50850"/>
    </source>
</evidence>
<accession>A0A7W4ISZ5</accession>
<feature type="transmembrane region" description="Helical" evidence="7">
    <location>
        <begin position="53"/>
        <end position="72"/>
    </location>
</feature>
<keyword evidence="2" id="KW-0813">Transport</keyword>
<evidence type="ECO:0000256" key="1">
    <source>
        <dbReference type="ARBA" id="ARBA00004651"/>
    </source>
</evidence>
<keyword evidence="5 7" id="KW-1133">Transmembrane helix</keyword>
<comment type="subcellular location">
    <subcellularLocation>
        <location evidence="1">Cell membrane</location>
        <topology evidence="1">Multi-pass membrane protein</topology>
    </subcellularLocation>
</comment>
<feature type="transmembrane region" description="Helical" evidence="7">
    <location>
        <begin position="179"/>
        <end position="201"/>
    </location>
</feature>
<feature type="domain" description="Major facilitator superfamily (MFS) profile" evidence="8">
    <location>
        <begin position="41"/>
        <end position="462"/>
    </location>
</feature>
<dbReference type="Proteomes" id="UP000559860">
    <property type="component" value="Unassembled WGS sequence"/>
</dbReference>
<feature type="transmembrane region" description="Helical" evidence="7">
    <location>
        <begin position="213"/>
        <end position="232"/>
    </location>
</feature>
<feature type="transmembrane region" description="Helical" evidence="7">
    <location>
        <begin position="434"/>
        <end position="458"/>
    </location>
</feature>
<dbReference type="PROSITE" id="PS00217">
    <property type="entry name" value="SUGAR_TRANSPORT_2"/>
    <property type="match status" value="1"/>
</dbReference>
<dbReference type="InterPro" id="IPR005828">
    <property type="entry name" value="MFS_sugar_transport-like"/>
</dbReference>
<keyword evidence="3" id="KW-1003">Cell membrane</keyword>
<feature type="transmembrane region" description="Helical" evidence="7">
    <location>
        <begin position="113"/>
        <end position="132"/>
    </location>
</feature>
<feature type="transmembrane region" description="Helical" evidence="7">
    <location>
        <begin position="304"/>
        <end position="325"/>
    </location>
</feature>
<feature type="transmembrane region" description="Helical" evidence="7">
    <location>
        <begin position="402"/>
        <end position="422"/>
    </location>
</feature>